<proteinExistence type="predicted"/>
<organism evidence="1 2">
    <name type="scientific">Candidatus Woesebacteria bacterium GW2011_GWB1_44_11b</name>
    <dbReference type="NCBI Taxonomy" id="1618580"/>
    <lineage>
        <taxon>Bacteria</taxon>
        <taxon>Candidatus Woeseibacteriota</taxon>
    </lineage>
</organism>
<accession>A0A0G1JBL7</accession>
<dbReference type="EMBL" id="LCHL01000018">
    <property type="protein sequence ID" value="KKT32789.1"/>
    <property type="molecule type" value="Genomic_DNA"/>
</dbReference>
<evidence type="ECO:0000313" key="2">
    <source>
        <dbReference type="Proteomes" id="UP000034192"/>
    </source>
</evidence>
<comment type="caution">
    <text evidence="1">The sequence shown here is derived from an EMBL/GenBank/DDBJ whole genome shotgun (WGS) entry which is preliminary data.</text>
</comment>
<dbReference type="AlphaFoldDB" id="A0A0G1JBL7"/>
<sequence>MKRFWLFSLFLVILLFPESVQASLLVVDKNGEVTWKVLALESGLEIPDRGELQVKDIAYSQVDPNAQISLYREGDRFQLKVASGGDENNLDVTDIKTEVVEIEERPQTQRIKIGILEDKFSIEQKGIIALTSYPINIDPDTAHLSVTTDSGVKFISVLPIDAVSAVMRSKILSSLNEKKHIFLEESEGREPSYLIEGEKKINVFNVFDYSVAVKAVVSASTGEILSVDQPAWLKVLGFLFT</sequence>
<name>A0A0G1JBL7_9BACT</name>
<dbReference type="Proteomes" id="UP000034192">
    <property type="component" value="Unassembled WGS sequence"/>
</dbReference>
<gene>
    <name evidence="1" type="ORF">UW21_C0018G0005</name>
</gene>
<evidence type="ECO:0000313" key="1">
    <source>
        <dbReference type="EMBL" id="KKT32789.1"/>
    </source>
</evidence>
<protein>
    <submittedName>
        <fullName evidence="1">Uncharacterized protein</fullName>
    </submittedName>
</protein>
<reference evidence="1 2" key="1">
    <citation type="journal article" date="2015" name="Nature">
        <title>rRNA introns, odd ribosomes, and small enigmatic genomes across a large radiation of phyla.</title>
        <authorList>
            <person name="Brown C.T."/>
            <person name="Hug L.A."/>
            <person name="Thomas B.C."/>
            <person name="Sharon I."/>
            <person name="Castelle C.J."/>
            <person name="Singh A."/>
            <person name="Wilkins M.J."/>
            <person name="Williams K.H."/>
            <person name="Banfield J.F."/>
        </authorList>
    </citation>
    <scope>NUCLEOTIDE SEQUENCE [LARGE SCALE GENOMIC DNA]</scope>
</reference>